<evidence type="ECO:0000256" key="1">
    <source>
        <dbReference type="SAM" id="MobiDB-lite"/>
    </source>
</evidence>
<dbReference type="InterPro" id="IPR011011">
    <property type="entry name" value="Znf_FYVE_PHD"/>
</dbReference>
<dbReference type="AlphaFoldDB" id="A0A1I7X8G0"/>
<dbReference type="Proteomes" id="UP000095283">
    <property type="component" value="Unplaced"/>
</dbReference>
<reference evidence="3" key="1">
    <citation type="submission" date="2016-11" db="UniProtKB">
        <authorList>
            <consortium name="WormBaseParasite"/>
        </authorList>
    </citation>
    <scope>IDENTIFICATION</scope>
</reference>
<evidence type="ECO:0000313" key="3">
    <source>
        <dbReference type="WBParaSite" id="Hba_13930"/>
    </source>
</evidence>
<dbReference type="SUPFAM" id="SSF57903">
    <property type="entry name" value="FYVE/PHD zinc finger"/>
    <property type="match status" value="1"/>
</dbReference>
<sequence length="221" mass="24397">MPPLVQSPEEKSETSTAISLIRDSHPSPNLLTGETSTLNPESEMSSSSTLCSAPVNSIPLVKSSQLSTFSSEKKEEERARIVVKICLLQHGLLVPIVYIIAPAPYTVSLLGICSQCPRVYHTKCHLPPIDGSWSDMPPRLRRGSQSTIRQMLFTRSGLLRACENLKCFPSVSRNNCDSSRAPPILRRTRAGVGRERSLKDHLNQLLIAVFTDINRNSFATN</sequence>
<evidence type="ECO:0000313" key="2">
    <source>
        <dbReference type="Proteomes" id="UP000095283"/>
    </source>
</evidence>
<keyword evidence="2" id="KW-1185">Reference proteome</keyword>
<feature type="compositionally biased region" description="Polar residues" evidence="1">
    <location>
        <begin position="26"/>
        <end position="35"/>
    </location>
</feature>
<organism evidence="2 3">
    <name type="scientific">Heterorhabditis bacteriophora</name>
    <name type="common">Entomopathogenic nematode worm</name>
    <dbReference type="NCBI Taxonomy" id="37862"/>
    <lineage>
        <taxon>Eukaryota</taxon>
        <taxon>Metazoa</taxon>
        <taxon>Ecdysozoa</taxon>
        <taxon>Nematoda</taxon>
        <taxon>Chromadorea</taxon>
        <taxon>Rhabditida</taxon>
        <taxon>Rhabditina</taxon>
        <taxon>Rhabditomorpha</taxon>
        <taxon>Strongyloidea</taxon>
        <taxon>Heterorhabditidae</taxon>
        <taxon>Heterorhabditis</taxon>
    </lineage>
</organism>
<feature type="region of interest" description="Disordered" evidence="1">
    <location>
        <begin position="1"/>
        <end position="50"/>
    </location>
</feature>
<proteinExistence type="predicted"/>
<dbReference type="WBParaSite" id="Hba_13930">
    <property type="protein sequence ID" value="Hba_13930"/>
    <property type="gene ID" value="Hba_13930"/>
</dbReference>
<protein>
    <submittedName>
        <fullName evidence="3">Uncharacterized protein</fullName>
    </submittedName>
</protein>
<name>A0A1I7X8G0_HETBA</name>
<accession>A0A1I7X8G0</accession>
<feature type="compositionally biased region" description="Low complexity" evidence="1">
    <location>
        <begin position="36"/>
        <end position="50"/>
    </location>
</feature>